<evidence type="ECO:0000313" key="10">
    <source>
        <dbReference type="EMBL" id="RBM03892.1"/>
    </source>
</evidence>
<comment type="cofactor">
    <cofactor evidence="7">
        <name>Zn(2+)</name>
        <dbReference type="ChEBI" id="CHEBI:29105"/>
    </cofactor>
    <text evidence="7">Binds 1 zinc ion.</text>
</comment>
<dbReference type="Gene3D" id="1.10.1370.10">
    <property type="entry name" value="Neurolysin, domain 3"/>
    <property type="match status" value="1"/>
</dbReference>
<dbReference type="CDD" id="cd06456">
    <property type="entry name" value="M3A_DCP"/>
    <property type="match status" value="1"/>
</dbReference>
<reference evidence="10 11" key="1">
    <citation type="submission" date="2018-01" db="EMBL/GenBank/DDBJ databases">
        <title>Glutamicibacter soli strain NHPC-3 Whole genome sequence and assembly.</title>
        <authorList>
            <person name="Choudhury P."/>
            <person name="Gupta D."/>
            <person name="Sengupta K."/>
            <person name="Jawed A."/>
            <person name="Sultana N."/>
            <person name="Saha P."/>
        </authorList>
    </citation>
    <scope>NUCLEOTIDE SEQUENCE [LARGE SCALE GENOMIC DNA]</scope>
    <source>
        <strain evidence="10 11">NHPC-3</strain>
    </source>
</reference>
<evidence type="ECO:0000256" key="1">
    <source>
        <dbReference type="ARBA" id="ARBA00006040"/>
    </source>
</evidence>
<dbReference type="InterPro" id="IPR045090">
    <property type="entry name" value="Pept_M3A_M3B"/>
</dbReference>
<dbReference type="Pfam" id="PF01432">
    <property type="entry name" value="Peptidase_M3"/>
    <property type="match status" value="1"/>
</dbReference>
<dbReference type="GO" id="GO:0004222">
    <property type="term" value="F:metalloendopeptidase activity"/>
    <property type="evidence" value="ECO:0007669"/>
    <property type="project" value="InterPro"/>
</dbReference>
<comment type="similarity">
    <text evidence="1 7">Belongs to the peptidase M3 family.</text>
</comment>
<keyword evidence="8" id="KW-0175">Coiled coil</keyword>
<feature type="coiled-coil region" evidence="8">
    <location>
        <begin position="145"/>
        <end position="172"/>
    </location>
</feature>
<dbReference type="InterPro" id="IPR024079">
    <property type="entry name" value="MetalloPept_cat_dom_sf"/>
</dbReference>
<feature type="domain" description="Peptidase M3A/M3B catalytic" evidence="9">
    <location>
        <begin position="226"/>
        <end position="663"/>
    </location>
</feature>
<dbReference type="GO" id="GO:0046872">
    <property type="term" value="F:metal ion binding"/>
    <property type="evidence" value="ECO:0007669"/>
    <property type="project" value="UniProtKB-UniRule"/>
</dbReference>
<dbReference type="Proteomes" id="UP000252167">
    <property type="component" value="Unassembled WGS sequence"/>
</dbReference>
<name>A0A365YMH1_9MICC</name>
<evidence type="ECO:0000256" key="3">
    <source>
        <dbReference type="ARBA" id="ARBA00022723"/>
    </source>
</evidence>
<dbReference type="SUPFAM" id="SSF55486">
    <property type="entry name" value="Metalloproteases ('zincins'), catalytic domain"/>
    <property type="match status" value="1"/>
</dbReference>
<dbReference type="FunFam" id="3.40.390.10:FF:000009">
    <property type="entry name" value="Oligopeptidase A"/>
    <property type="match status" value="1"/>
</dbReference>
<sequence>MSNQLLSPSQNPYQWPEFQSLTAEDYVVAARQGAALQQEELEAITSNNEPATFDNTLVALEASGQVLRRTLMTYFTVLSAHGTEDLRAIQSEMSSIMTRQQDAIHLNETLFSRLQALNLDSLVGEDARLAEQTLREFEQAGAALGSEAKDKLSKLNELISELSSQFSNLALENQNKHAVHFADAAELEGLGDAAIAAAAKAALDAGYPDGFLLPLVSPSQQPVLSQLARSESRRKVHEASLSRGLKSTLELAAQMASLRAERASVLGFANHAETVLADATAPSTAAVAERLAELTAPAVRNANAEAEILSGLAGGPINAWDWRYYSEKVLQEKFSVDTSALREYFELERVLVQGVFATATRLYGITFTERFDLPGYHPDVRVWEVFDADGSALALYSGDFLARPTKKGGAWMTTLRDGASFLNERPIVTNTLNIAPPADGEPVLLTLDETNTLFHEFGHALHGMFANGKYASLSGTSVPRDFVEFPSQVNEMWALHEDVVGGYAKHYATDEPLDPSVLESLRASELWGQGFATTEYLAASVLDWAWHTIEPGTVIADPEAFEQQVLVEAGFDPQMIAPRYRTGYFQHIFANGYSAGYYSYIWSEVLDADTVQWFAENGGLMRENGNRFREELLSRGNTRDPLESYRLFRGRNAEVEPLLRRRGLVNAE</sequence>
<dbReference type="RefSeq" id="WP_113606291.1">
    <property type="nucleotide sequence ID" value="NZ_JBNBOD010000001.1"/>
</dbReference>
<evidence type="ECO:0000256" key="8">
    <source>
        <dbReference type="SAM" id="Coils"/>
    </source>
</evidence>
<keyword evidence="11" id="KW-1185">Reference proteome</keyword>
<evidence type="ECO:0000313" key="11">
    <source>
        <dbReference type="Proteomes" id="UP000252167"/>
    </source>
</evidence>
<accession>A0A365YMH1</accession>
<evidence type="ECO:0000256" key="4">
    <source>
        <dbReference type="ARBA" id="ARBA00022801"/>
    </source>
</evidence>
<dbReference type="AlphaFoldDB" id="A0A365YMH1"/>
<evidence type="ECO:0000259" key="9">
    <source>
        <dbReference type="Pfam" id="PF01432"/>
    </source>
</evidence>
<dbReference type="GO" id="GO:0006508">
    <property type="term" value="P:proteolysis"/>
    <property type="evidence" value="ECO:0007669"/>
    <property type="project" value="UniProtKB-KW"/>
</dbReference>
<dbReference type="InterPro" id="IPR034005">
    <property type="entry name" value="M3A_DCP"/>
</dbReference>
<evidence type="ECO:0000256" key="7">
    <source>
        <dbReference type="RuleBase" id="RU003435"/>
    </source>
</evidence>
<keyword evidence="5 7" id="KW-0862">Zinc</keyword>
<keyword evidence="4 7" id="KW-0378">Hydrolase</keyword>
<dbReference type="GO" id="GO:0005829">
    <property type="term" value="C:cytosol"/>
    <property type="evidence" value="ECO:0007669"/>
    <property type="project" value="TreeGrafter"/>
</dbReference>
<dbReference type="EMBL" id="POAF01000001">
    <property type="protein sequence ID" value="RBM03892.1"/>
    <property type="molecule type" value="Genomic_DNA"/>
</dbReference>
<organism evidence="10 11">
    <name type="scientific">Glutamicibacter soli</name>
    <dbReference type="NCBI Taxonomy" id="453836"/>
    <lineage>
        <taxon>Bacteria</taxon>
        <taxon>Bacillati</taxon>
        <taxon>Actinomycetota</taxon>
        <taxon>Actinomycetes</taxon>
        <taxon>Micrococcales</taxon>
        <taxon>Micrococcaceae</taxon>
        <taxon>Glutamicibacter</taxon>
    </lineage>
</organism>
<dbReference type="Gene3D" id="3.40.390.10">
    <property type="entry name" value="Collagenase (Catalytic Domain)"/>
    <property type="match status" value="1"/>
</dbReference>
<protein>
    <submittedName>
        <fullName evidence="10">Peptidase M3</fullName>
    </submittedName>
</protein>
<dbReference type="GO" id="GO:0004180">
    <property type="term" value="F:carboxypeptidase activity"/>
    <property type="evidence" value="ECO:0007669"/>
    <property type="project" value="TreeGrafter"/>
</dbReference>
<keyword evidence="2 7" id="KW-0645">Protease</keyword>
<comment type="caution">
    <text evidence="10">The sequence shown here is derived from an EMBL/GenBank/DDBJ whole genome shotgun (WGS) entry which is preliminary data.</text>
</comment>
<dbReference type="PANTHER" id="PTHR43660:SF1">
    <property type="entry name" value="DIPEPTIDYL CARBOXYPEPTIDASE"/>
    <property type="match status" value="1"/>
</dbReference>
<evidence type="ECO:0000256" key="5">
    <source>
        <dbReference type="ARBA" id="ARBA00022833"/>
    </source>
</evidence>
<dbReference type="InterPro" id="IPR024077">
    <property type="entry name" value="Neurolysin/TOP_dom2"/>
</dbReference>
<dbReference type="PANTHER" id="PTHR43660">
    <property type="entry name" value="DIPEPTIDYL CARBOXYPEPTIDASE"/>
    <property type="match status" value="1"/>
</dbReference>
<keyword evidence="3 7" id="KW-0479">Metal-binding</keyword>
<keyword evidence="6 7" id="KW-0482">Metalloprotease</keyword>
<dbReference type="InterPro" id="IPR001567">
    <property type="entry name" value="Pept_M3A_M3B_dom"/>
</dbReference>
<gene>
    <name evidence="10" type="ORF">C1H84_00870</name>
</gene>
<evidence type="ECO:0000256" key="6">
    <source>
        <dbReference type="ARBA" id="ARBA00023049"/>
    </source>
</evidence>
<evidence type="ECO:0000256" key="2">
    <source>
        <dbReference type="ARBA" id="ARBA00022670"/>
    </source>
</evidence>
<proteinExistence type="inferred from homology"/>